<dbReference type="Proteomes" id="UP001642409">
    <property type="component" value="Unassembled WGS sequence"/>
</dbReference>
<organism evidence="3 4">
    <name type="scientific">Hexamita inflata</name>
    <dbReference type="NCBI Taxonomy" id="28002"/>
    <lineage>
        <taxon>Eukaryota</taxon>
        <taxon>Metamonada</taxon>
        <taxon>Diplomonadida</taxon>
        <taxon>Hexamitidae</taxon>
        <taxon>Hexamitinae</taxon>
        <taxon>Hexamita</taxon>
    </lineage>
</organism>
<name>A0ABP1LT51_9EUKA</name>
<gene>
    <name evidence="3" type="ORF">HINF_LOCUS66189</name>
</gene>
<comment type="caution">
    <text evidence="3">The sequence shown here is derived from an EMBL/GenBank/DDBJ whole genome shotgun (WGS) entry which is preliminary data.</text>
</comment>
<keyword evidence="1" id="KW-0472">Membrane</keyword>
<evidence type="ECO:0000313" key="4">
    <source>
        <dbReference type="Proteomes" id="UP001642409"/>
    </source>
</evidence>
<evidence type="ECO:0000259" key="2">
    <source>
        <dbReference type="Pfam" id="PF10091"/>
    </source>
</evidence>
<keyword evidence="1" id="KW-0812">Transmembrane</keyword>
<evidence type="ECO:0000313" key="3">
    <source>
        <dbReference type="EMBL" id="CAL6092279.1"/>
    </source>
</evidence>
<proteinExistence type="predicted"/>
<dbReference type="Gene3D" id="1.50.10.140">
    <property type="match status" value="1"/>
</dbReference>
<dbReference type="Pfam" id="PF10091">
    <property type="entry name" value="Glycoamylase"/>
    <property type="match status" value="1"/>
</dbReference>
<reference evidence="3 4" key="1">
    <citation type="submission" date="2024-07" db="EMBL/GenBank/DDBJ databases">
        <authorList>
            <person name="Akdeniz Z."/>
        </authorList>
    </citation>
    <scope>NUCLEOTIDE SEQUENCE [LARGE SCALE GENOMIC DNA]</scope>
</reference>
<evidence type="ECO:0000256" key="1">
    <source>
        <dbReference type="SAM" id="Phobius"/>
    </source>
</evidence>
<keyword evidence="1" id="KW-1133">Transmembrane helix</keyword>
<feature type="domain" description="Glycoamylase-like" evidence="2">
    <location>
        <begin position="180"/>
        <end position="384"/>
    </location>
</feature>
<keyword evidence="4" id="KW-1185">Reference proteome</keyword>
<accession>A0ABP1LT51</accession>
<sequence length="438" mass="49582">MMFIVLTNQLKQVKFLEKMQRDQFNFFWDEVNPLTGQNKDRATVDGSVDNHPQSSIAATGFGLAACVIGAERGFKSKQEIEARVVTTLSFIKNNMTNMHGFYYHFVDMNTGEQVWNCEISSIDTALLMVGVLTARSYFSTNQQIQALATDLYDAVDWPWMLNNRNVFSMGFQNGKFLDARWDEYSELMMIILLALGSKTHPVPLSTWEAFARPIYTYGNETFVFANAPLFTHQFSHAFFDFKNKIDLFKVNYFDNSVKATRAHKQFCLSLNYSTYNQDTWGITASDYIGGYTAWGGPPARGPIDGSLVPCACGGSLPFFEECADVLYNIYQKYPKSYQKYGFVDAFNPISEWYGTCSLGIDLGITLVQTENYLSGLINNEFMKNAEIQNAMELAGFVKQKNENKWMMPVFVSLTVVISLAAVVLTFKFAGTKGYKKVQ</sequence>
<dbReference type="EMBL" id="CAXDID020000443">
    <property type="protein sequence ID" value="CAL6092279.1"/>
    <property type="molecule type" value="Genomic_DNA"/>
</dbReference>
<dbReference type="InterPro" id="IPR019282">
    <property type="entry name" value="Glycoamylase-like_cons_dom"/>
</dbReference>
<protein>
    <submittedName>
        <fullName evidence="3">Putative_glucoamylase</fullName>
    </submittedName>
</protein>
<feature type="transmembrane region" description="Helical" evidence="1">
    <location>
        <begin position="405"/>
        <end position="426"/>
    </location>
</feature>